<keyword evidence="3" id="KW-1185">Reference proteome</keyword>
<sequence length="123" mass="13094">TKPSAPTSALLPTSGYNVPGYMNPGAGNWYGYGRGSGRGRGRGFGSGGGRGWRNRFYATGVPGWAMQDAPGPGPYYGGVVPPPAPLDKQAELNMLSQQAAEMKTVLDDIQKRMDELQSTEQEK</sequence>
<feature type="coiled-coil region" evidence="1">
    <location>
        <begin position="92"/>
        <end position="119"/>
    </location>
</feature>
<protein>
    <submittedName>
        <fullName evidence="2">DUF5320 family protein</fullName>
    </submittedName>
</protein>
<keyword evidence="1" id="KW-0175">Coiled coil</keyword>
<accession>A0ABV6YXM8</accession>
<gene>
    <name evidence="2" type="ORF">ACFL27_12175</name>
</gene>
<proteinExistence type="predicted"/>
<dbReference type="Proteomes" id="UP001594351">
    <property type="component" value="Unassembled WGS sequence"/>
</dbReference>
<evidence type="ECO:0000256" key="1">
    <source>
        <dbReference type="SAM" id="Coils"/>
    </source>
</evidence>
<organism evidence="2 3">
    <name type="scientific">candidate division CSSED10-310 bacterium</name>
    <dbReference type="NCBI Taxonomy" id="2855610"/>
    <lineage>
        <taxon>Bacteria</taxon>
        <taxon>Bacteria division CSSED10-310</taxon>
    </lineage>
</organism>
<dbReference type="Pfam" id="PF17253">
    <property type="entry name" value="DUF5320"/>
    <property type="match status" value="1"/>
</dbReference>
<evidence type="ECO:0000313" key="2">
    <source>
        <dbReference type="EMBL" id="MFC1850943.1"/>
    </source>
</evidence>
<reference evidence="2 3" key="1">
    <citation type="submission" date="2024-09" db="EMBL/GenBank/DDBJ databases">
        <title>Laminarin stimulates single cell rates of sulfate reduction while oxygen inhibits transcriptomic activity in coastal marine sediment.</title>
        <authorList>
            <person name="Lindsay M."/>
            <person name="Orcutt B."/>
            <person name="Emerson D."/>
            <person name="Stepanauskas R."/>
            <person name="D'Angelo T."/>
        </authorList>
    </citation>
    <scope>NUCLEOTIDE SEQUENCE [LARGE SCALE GENOMIC DNA]</scope>
    <source>
        <strain evidence="2">SAG AM-311-K15</strain>
    </source>
</reference>
<name>A0ABV6YXM8_UNCC1</name>
<dbReference type="InterPro" id="IPR035205">
    <property type="entry name" value="DUF5320"/>
</dbReference>
<dbReference type="EMBL" id="JBHPBY010000137">
    <property type="protein sequence ID" value="MFC1850943.1"/>
    <property type="molecule type" value="Genomic_DNA"/>
</dbReference>
<comment type="caution">
    <text evidence="2">The sequence shown here is derived from an EMBL/GenBank/DDBJ whole genome shotgun (WGS) entry which is preliminary data.</text>
</comment>
<evidence type="ECO:0000313" key="3">
    <source>
        <dbReference type="Proteomes" id="UP001594351"/>
    </source>
</evidence>
<feature type="non-terminal residue" evidence="2">
    <location>
        <position position="1"/>
    </location>
</feature>